<dbReference type="OrthoDB" id="10018421at2759"/>
<evidence type="ECO:0000313" key="3">
    <source>
        <dbReference type="EMBL" id="CAF1596111.1"/>
    </source>
</evidence>
<dbReference type="InterPro" id="IPR058912">
    <property type="entry name" value="HTH_animal"/>
</dbReference>
<evidence type="ECO:0000259" key="1">
    <source>
        <dbReference type="Pfam" id="PF26215"/>
    </source>
</evidence>
<dbReference type="Pfam" id="PF26215">
    <property type="entry name" value="HTH_animal"/>
    <property type="match status" value="1"/>
</dbReference>
<name>A0A816ADP1_ADIRI</name>
<dbReference type="EMBL" id="CAJNOR010006468">
    <property type="protein sequence ID" value="CAF1596111.1"/>
    <property type="molecule type" value="Genomic_DNA"/>
</dbReference>
<comment type="caution">
    <text evidence="3">The sequence shown here is derived from an EMBL/GenBank/DDBJ whole genome shotgun (WGS) entry which is preliminary data.</text>
</comment>
<dbReference type="Proteomes" id="UP000663852">
    <property type="component" value="Unassembled WGS sequence"/>
</dbReference>
<dbReference type="AlphaFoldDB" id="A0A816ADP1"/>
<sequence>MLHGYRKLKGVPIDAIRKLARLFITENVFTYEKKFYRQVVRGAIESAFTSTLANIFMCKWEKEFSQRQASSNEIYDQRLIIFTQTLNWRATLDAMCRFWLFLSKTRMAPQQHQFIIKAAELYVVQFTSNHSKHVFGNIINTALWRAVQYSSTLAVFDDEQQFVKLMLLYNGYPPRFIYAQFNRFANQNRMDRNVVDAYHSEKDFIERCHELLNKTTIQGIAIQSNIFKASCGTIEEFMSESAVQFQKTGPSKWDSSVIIY</sequence>
<evidence type="ECO:0000313" key="4">
    <source>
        <dbReference type="Proteomes" id="UP000663828"/>
    </source>
</evidence>
<dbReference type="Proteomes" id="UP000663828">
    <property type="component" value="Unassembled WGS sequence"/>
</dbReference>
<reference evidence="3" key="1">
    <citation type="submission" date="2021-02" db="EMBL/GenBank/DDBJ databases">
        <authorList>
            <person name="Nowell W R."/>
        </authorList>
    </citation>
    <scope>NUCLEOTIDE SEQUENCE</scope>
</reference>
<gene>
    <name evidence="2" type="ORF">EDS130_LOCUS36003</name>
    <name evidence="3" type="ORF">XAT740_LOCUS47123</name>
</gene>
<dbReference type="PANTHER" id="PTHR21301">
    <property type="entry name" value="REVERSE TRANSCRIPTASE"/>
    <property type="match status" value="1"/>
</dbReference>
<keyword evidence="4" id="KW-1185">Reference proteome</keyword>
<evidence type="ECO:0000313" key="2">
    <source>
        <dbReference type="EMBL" id="CAF1400929.1"/>
    </source>
</evidence>
<protein>
    <recommendedName>
        <fullName evidence="1">Helix-turn-helix domain-containing protein</fullName>
    </recommendedName>
</protein>
<dbReference type="EMBL" id="CAJNOJ010000326">
    <property type="protein sequence ID" value="CAF1400929.1"/>
    <property type="molecule type" value="Genomic_DNA"/>
</dbReference>
<proteinExistence type="predicted"/>
<accession>A0A816ADP1</accession>
<feature type="domain" description="Helix-turn-helix" evidence="1">
    <location>
        <begin position="122"/>
        <end position="181"/>
    </location>
</feature>
<organism evidence="3 4">
    <name type="scientific">Adineta ricciae</name>
    <name type="common">Rotifer</name>
    <dbReference type="NCBI Taxonomy" id="249248"/>
    <lineage>
        <taxon>Eukaryota</taxon>
        <taxon>Metazoa</taxon>
        <taxon>Spiralia</taxon>
        <taxon>Gnathifera</taxon>
        <taxon>Rotifera</taxon>
        <taxon>Eurotatoria</taxon>
        <taxon>Bdelloidea</taxon>
        <taxon>Adinetida</taxon>
        <taxon>Adinetidae</taxon>
        <taxon>Adineta</taxon>
    </lineage>
</organism>
<dbReference type="PANTHER" id="PTHR21301:SF10">
    <property type="entry name" value="REVERSE TRANSCRIPTASE DOMAIN-CONTAINING PROTEIN"/>
    <property type="match status" value="1"/>
</dbReference>